<keyword evidence="3" id="KW-1185">Reference proteome</keyword>
<organism evidence="1 3">
    <name type="scientific">Ardenticatena maritima</name>
    <dbReference type="NCBI Taxonomy" id="872965"/>
    <lineage>
        <taxon>Bacteria</taxon>
        <taxon>Bacillati</taxon>
        <taxon>Chloroflexota</taxon>
        <taxon>Ardenticatenia</taxon>
        <taxon>Ardenticatenales</taxon>
        <taxon>Ardenticatenaceae</taxon>
        <taxon>Ardenticatena</taxon>
    </lineage>
</organism>
<dbReference type="Proteomes" id="UP000050502">
    <property type="component" value="Unassembled WGS sequence"/>
</dbReference>
<reference evidence="2 4" key="2">
    <citation type="submission" date="2015-07" db="EMBL/GenBank/DDBJ databases">
        <title>Whole genome sequence of Ardenticatena maritima DSM 23922.</title>
        <authorList>
            <person name="Hemp J."/>
            <person name="Ward L.M."/>
            <person name="Pace L.A."/>
            <person name="Fischer W.W."/>
        </authorList>
    </citation>
    <scope>NUCLEOTIDE SEQUENCE [LARGE SCALE GENOMIC DNA]</scope>
    <source>
        <strain evidence="2 4">110S</strain>
    </source>
</reference>
<evidence type="ECO:0000313" key="4">
    <source>
        <dbReference type="Proteomes" id="UP000050502"/>
    </source>
</evidence>
<dbReference type="InParanoid" id="A0A0M8K8A4"/>
<evidence type="ECO:0000313" key="2">
    <source>
        <dbReference type="EMBL" id="KPL89079.1"/>
    </source>
</evidence>
<proteinExistence type="predicted"/>
<evidence type="ECO:0000313" key="1">
    <source>
        <dbReference type="EMBL" id="GAP63805.1"/>
    </source>
</evidence>
<protein>
    <submittedName>
        <fullName evidence="1">Uncharacterized protein</fullName>
    </submittedName>
</protein>
<sequence>MNTRELLQKRLETLRTLTQGGLLRRGTGNQHADLQHSLQAQWATEARLIRRVLAADGDPVETLIEWRTRTEQFHDRYPERDGWTDRQGETWNVALVLQAIDNLLEHIENWHTDPDETFDEDLA</sequence>
<evidence type="ECO:0000313" key="3">
    <source>
        <dbReference type="Proteomes" id="UP000037784"/>
    </source>
</evidence>
<dbReference type="AlphaFoldDB" id="A0A0M8K8A4"/>
<dbReference type="EMBL" id="BBZA01000194">
    <property type="protein sequence ID" value="GAP63805.1"/>
    <property type="molecule type" value="Genomic_DNA"/>
</dbReference>
<dbReference type="RefSeq" id="WP_054493595.1">
    <property type="nucleotide sequence ID" value="NZ_BBZA01000194.1"/>
</dbReference>
<accession>A0A0M8K8A4</accession>
<dbReference type="STRING" id="872965.SE16_00595"/>
<dbReference type="Proteomes" id="UP000037784">
    <property type="component" value="Unassembled WGS sequence"/>
</dbReference>
<gene>
    <name evidence="1" type="ORF">ARMA_2228</name>
    <name evidence="2" type="ORF">SE16_00595</name>
</gene>
<dbReference type="EMBL" id="LGKN01000003">
    <property type="protein sequence ID" value="KPL89079.1"/>
    <property type="molecule type" value="Genomic_DNA"/>
</dbReference>
<name>A0A0M8K8A4_9CHLR</name>
<comment type="caution">
    <text evidence="1">The sequence shown here is derived from an EMBL/GenBank/DDBJ whole genome shotgun (WGS) entry which is preliminary data.</text>
</comment>
<reference evidence="1 3" key="1">
    <citation type="journal article" date="2015" name="Genome Announc.">
        <title>Draft Genome Sequence of a Heterotrophic Facultative Anaerobic Thermophilic Bacterium, Ardenticatena maritima Strain 110ST.</title>
        <authorList>
            <person name="Kawaichi S."/>
            <person name="Yoshida T."/>
            <person name="Sako Y."/>
            <person name="Nakamura R."/>
        </authorList>
    </citation>
    <scope>NUCLEOTIDE SEQUENCE [LARGE SCALE GENOMIC DNA]</scope>
    <source>
        <strain evidence="1 3">110S</strain>
    </source>
</reference>
<reference evidence="3" key="3">
    <citation type="submission" date="2015-08" db="EMBL/GenBank/DDBJ databases">
        <title>Draft Genome Sequence of a Heterotrophic Facultative Anaerobic Bacterium Ardenticatena maritima Strain 110S.</title>
        <authorList>
            <person name="Kawaichi S."/>
            <person name="Yoshida T."/>
            <person name="Sako Y."/>
            <person name="Nakamura R."/>
        </authorList>
    </citation>
    <scope>NUCLEOTIDE SEQUENCE [LARGE SCALE GENOMIC DNA]</scope>
    <source>
        <strain evidence="3">110S</strain>
    </source>
</reference>